<organism evidence="1 2">
    <name type="scientific">Citricoccus alkalitolerans</name>
    <dbReference type="NCBI Taxonomy" id="246603"/>
    <lineage>
        <taxon>Bacteria</taxon>
        <taxon>Bacillati</taxon>
        <taxon>Actinomycetota</taxon>
        <taxon>Actinomycetes</taxon>
        <taxon>Micrococcales</taxon>
        <taxon>Micrococcaceae</taxon>
        <taxon>Citricoccus</taxon>
    </lineage>
</organism>
<name>A0ABV8XY43_9MICC</name>
<evidence type="ECO:0000313" key="1">
    <source>
        <dbReference type="EMBL" id="MFC4430546.1"/>
    </source>
</evidence>
<accession>A0ABV8XY43</accession>
<sequence>MIRIQTDDGPVNIDAEAKDVTVTGGHLKITRNGVVVAQFRKWDQWHQTEKEDQS</sequence>
<dbReference type="EMBL" id="JBHSEN010000002">
    <property type="protein sequence ID" value="MFC4430546.1"/>
    <property type="molecule type" value="Genomic_DNA"/>
</dbReference>
<proteinExistence type="predicted"/>
<dbReference type="RefSeq" id="WP_344226287.1">
    <property type="nucleotide sequence ID" value="NZ_BAAALH010000001.1"/>
</dbReference>
<gene>
    <name evidence="1" type="ORF">ACFO0K_12780</name>
</gene>
<reference evidence="2" key="1">
    <citation type="journal article" date="2019" name="Int. J. Syst. Evol. Microbiol.">
        <title>The Global Catalogue of Microorganisms (GCM) 10K type strain sequencing project: providing services to taxonomists for standard genome sequencing and annotation.</title>
        <authorList>
            <consortium name="The Broad Institute Genomics Platform"/>
            <consortium name="The Broad Institute Genome Sequencing Center for Infectious Disease"/>
            <person name="Wu L."/>
            <person name="Ma J."/>
        </authorList>
    </citation>
    <scope>NUCLEOTIDE SEQUENCE [LARGE SCALE GENOMIC DNA]</scope>
    <source>
        <strain evidence="2">CGMCC 1.12125</strain>
    </source>
</reference>
<comment type="caution">
    <text evidence="1">The sequence shown here is derived from an EMBL/GenBank/DDBJ whole genome shotgun (WGS) entry which is preliminary data.</text>
</comment>
<protein>
    <submittedName>
        <fullName evidence="1">Uncharacterized protein</fullName>
    </submittedName>
</protein>
<dbReference type="Proteomes" id="UP001595965">
    <property type="component" value="Unassembled WGS sequence"/>
</dbReference>
<evidence type="ECO:0000313" key="2">
    <source>
        <dbReference type="Proteomes" id="UP001595965"/>
    </source>
</evidence>
<keyword evidence="2" id="KW-1185">Reference proteome</keyword>